<accession>A0ABW3IB13</accession>
<dbReference type="InterPro" id="IPR015943">
    <property type="entry name" value="WD40/YVTN_repeat-like_dom_sf"/>
</dbReference>
<gene>
    <name evidence="1" type="ORF">ACFQ1G_00370</name>
</gene>
<evidence type="ECO:0000313" key="2">
    <source>
        <dbReference type="Proteomes" id="UP001597100"/>
    </source>
</evidence>
<dbReference type="PROSITE" id="PS51257">
    <property type="entry name" value="PROKAR_LIPOPROTEIN"/>
    <property type="match status" value="1"/>
</dbReference>
<dbReference type="Pfam" id="PF16819">
    <property type="entry name" value="DUF5074"/>
    <property type="match status" value="1"/>
</dbReference>
<dbReference type="InterPro" id="IPR011044">
    <property type="entry name" value="Quino_amine_DH_bsu"/>
</dbReference>
<dbReference type="InterPro" id="IPR031815">
    <property type="entry name" value="DUF5074"/>
</dbReference>
<dbReference type="RefSeq" id="WP_380736245.1">
    <property type="nucleotide sequence ID" value="NZ_JBHTJP010000002.1"/>
</dbReference>
<dbReference type="PANTHER" id="PTHR47197">
    <property type="entry name" value="PROTEIN NIRF"/>
    <property type="match status" value="1"/>
</dbReference>
<dbReference type="EMBL" id="JBHTJP010000002">
    <property type="protein sequence ID" value="MFD0975232.1"/>
    <property type="molecule type" value="Genomic_DNA"/>
</dbReference>
<dbReference type="PANTHER" id="PTHR47197:SF3">
    <property type="entry name" value="DIHYDRO-HEME D1 DEHYDROGENASE"/>
    <property type="match status" value="1"/>
</dbReference>
<dbReference type="SUPFAM" id="SSF50969">
    <property type="entry name" value="YVTN repeat-like/Quinoprotein amine dehydrogenase"/>
    <property type="match status" value="1"/>
</dbReference>
<protein>
    <submittedName>
        <fullName evidence="1">YncE family protein</fullName>
    </submittedName>
</protein>
<dbReference type="Proteomes" id="UP001597100">
    <property type="component" value="Unassembled WGS sequence"/>
</dbReference>
<sequence length="359" mass="39296">MNYRNLFPLFVLGSLIFTSCSTDDEPGQPQSPESNFDNGIFILNEGNYGSGNSTVSFLDLDNSEVNHQIFSKKNEGELLGDTGQNMAFYKDYAFIVMNVSNAIKVVDRGSFKHIITIEENLNNPRFITFSEGKAFVTNWGDGMDPDDDFISVFNAETFTSLATISVSEGPERIVAGPGKVFAAHTGGFNINNRISVIDPVKNELNTIITVGEQPNSLVLDGDNLWVLSGGNPSYLDNESAGSLSQIDLGTLQITKQITFPNSTDHPSNLNLENEMLYYTLGTEVYTFGSAESSLPQSPVFKMDKVEVLYGFKVIDSKFYAASASFDFTSNGKLYVYDISGNPLNTYGVGVNPNGVYSQE</sequence>
<comment type="caution">
    <text evidence="1">The sequence shown here is derived from an EMBL/GenBank/DDBJ whole genome shotgun (WGS) entry which is preliminary data.</text>
</comment>
<proteinExistence type="predicted"/>
<name>A0ABW3IB13_9FLAO</name>
<dbReference type="InterPro" id="IPR051200">
    <property type="entry name" value="Host-pathogen_enzymatic-act"/>
</dbReference>
<dbReference type="Gene3D" id="2.130.10.10">
    <property type="entry name" value="YVTN repeat-like/Quinoprotein amine dehydrogenase"/>
    <property type="match status" value="1"/>
</dbReference>
<organism evidence="1 2">
    <name type="scientific">Salinimicrobium gaetbulicola</name>
    <dbReference type="NCBI Taxonomy" id="999702"/>
    <lineage>
        <taxon>Bacteria</taxon>
        <taxon>Pseudomonadati</taxon>
        <taxon>Bacteroidota</taxon>
        <taxon>Flavobacteriia</taxon>
        <taxon>Flavobacteriales</taxon>
        <taxon>Flavobacteriaceae</taxon>
        <taxon>Salinimicrobium</taxon>
    </lineage>
</organism>
<reference evidence="2" key="1">
    <citation type="journal article" date="2019" name="Int. J. Syst. Evol. Microbiol.">
        <title>The Global Catalogue of Microorganisms (GCM) 10K type strain sequencing project: providing services to taxonomists for standard genome sequencing and annotation.</title>
        <authorList>
            <consortium name="The Broad Institute Genomics Platform"/>
            <consortium name="The Broad Institute Genome Sequencing Center for Infectious Disease"/>
            <person name="Wu L."/>
            <person name="Ma J."/>
        </authorList>
    </citation>
    <scope>NUCLEOTIDE SEQUENCE [LARGE SCALE GENOMIC DNA]</scope>
    <source>
        <strain evidence="2">CCUG 60898</strain>
    </source>
</reference>
<evidence type="ECO:0000313" key="1">
    <source>
        <dbReference type="EMBL" id="MFD0975232.1"/>
    </source>
</evidence>
<keyword evidence="2" id="KW-1185">Reference proteome</keyword>